<dbReference type="GO" id="GO:1990281">
    <property type="term" value="C:efflux pump complex"/>
    <property type="evidence" value="ECO:0007669"/>
    <property type="project" value="TreeGrafter"/>
</dbReference>
<dbReference type="GO" id="GO:0015562">
    <property type="term" value="F:efflux transmembrane transporter activity"/>
    <property type="evidence" value="ECO:0007669"/>
    <property type="project" value="InterPro"/>
</dbReference>
<comment type="similarity">
    <text evidence="1 7">Belongs to the outer membrane factor (OMF) (TC 1.B.17) family.</text>
</comment>
<evidence type="ECO:0000256" key="3">
    <source>
        <dbReference type="ARBA" id="ARBA00022452"/>
    </source>
</evidence>
<dbReference type="Proteomes" id="UP000027583">
    <property type="component" value="Unassembled WGS sequence"/>
</dbReference>
<keyword evidence="7" id="KW-0354">Hemolysis</keyword>
<reference evidence="9 10" key="1">
    <citation type="journal article" date="2014" name="Genome Biol. Evol.">
        <title>Acetic acid bacteria genomes reveal functional traits for adaptation to life in insect guts.</title>
        <authorList>
            <person name="Chouaia B."/>
            <person name="Gaiarsa S."/>
            <person name="Crotti E."/>
            <person name="Comandatore F."/>
            <person name="Degli Esposti M."/>
            <person name="Ricci I."/>
            <person name="Alma A."/>
            <person name="Favia G."/>
            <person name="Bandi C."/>
            <person name="Daffonchio D."/>
        </authorList>
    </citation>
    <scope>NUCLEOTIDE SEQUENCE [LARGE SCALE GENOMIC DNA]</scope>
    <source>
        <strain evidence="9 10">SF2.1</strain>
    </source>
</reference>
<comment type="subcellular location">
    <subcellularLocation>
        <location evidence="7">Cell outer membrane</location>
        <topology evidence="7">Peripheral membrane protein</topology>
    </subcellularLocation>
</comment>
<dbReference type="GO" id="GO:0031640">
    <property type="term" value="P:killing of cells of another organism"/>
    <property type="evidence" value="ECO:0007669"/>
    <property type="project" value="UniProtKB-KW"/>
</dbReference>
<dbReference type="InterPro" id="IPR003423">
    <property type="entry name" value="OMP_efflux"/>
</dbReference>
<dbReference type="eggNOG" id="COG1538">
    <property type="taxonomic scope" value="Bacteria"/>
</dbReference>
<proteinExistence type="inferred from homology"/>
<evidence type="ECO:0000256" key="4">
    <source>
        <dbReference type="ARBA" id="ARBA00022692"/>
    </source>
</evidence>
<evidence type="ECO:0000256" key="1">
    <source>
        <dbReference type="ARBA" id="ARBA00007613"/>
    </source>
</evidence>
<keyword evidence="4" id="KW-0812">Transmembrane</keyword>
<dbReference type="EMBL" id="CBLX010000023">
    <property type="protein sequence ID" value="CDG40688.1"/>
    <property type="molecule type" value="Genomic_DNA"/>
</dbReference>
<dbReference type="Gene3D" id="1.20.1600.10">
    <property type="entry name" value="Outer membrane efflux proteins (OEP)"/>
    <property type="match status" value="1"/>
</dbReference>
<keyword evidence="6 7" id="KW-0998">Cell outer membrane</keyword>
<dbReference type="GO" id="GO:0015288">
    <property type="term" value="F:porin activity"/>
    <property type="evidence" value="ECO:0007669"/>
    <property type="project" value="TreeGrafter"/>
</dbReference>
<dbReference type="Pfam" id="PF02321">
    <property type="entry name" value="OEP"/>
    <property type="match status" value="2"/>
</dbReference>
<feature type="region of interest" description="Disordered" evidence="8">
    <location>
        <begin position="50"/>
        <end position="82"/>
    </location>
</feature>
<keyword evidence="7" id="KW-0204">Cytolysis</keyword>
<evidence type="ECO:0000313" key="10">
    <source>
        <dbReference type="Proteomes" id="UP000027583"/>
    </source>
</evidence>
<evidence type="ECO:0000256" key="2">
    <source>
        <dbReference type="ARBA" id="ARBA00022448"/>
    </source>
</evidence>
<evidence type="ECO:0000256" key="5">
    <source>
        <dbReference type="ARBA" id="ARBA00023136"/>
    </source>
</evidence>
<comment type="function">
    <text evidence="7">CyaE is necessary for transport of calmodulin-sensitive adenylate cyclase-hemolysin (cyclolysin).</text>
</comment>
<dbReference type="InterPro" id="IPR028351">
    <property type="entry name" value="CyaE"/>
</dbReference>
<keyword evidence="2 7" id="KW-0813">Transport</keyword>
<dbReference type="PANTHER" id="PTHR30026:SF20">
    <property type="entry name" value="OUTER MEMBRANE PROTEIN TOLC"/>
    <property type="match status" value="1"/>
</dbReference>
<gene>
    <name evidence="9" type="ORF">ASAP_2643</name>
</gene>
<keyword evidence="3" id="KW-1134">Transmembrane beta strand</keyword>
<keyword evidence="5 7" id="KW-0472">Membrane</keyword>
<dbReference type="AlphaFoldDB" id="A0A060QJ55"/>
<evidence type="ECO:0000256" key="7">
    <source>
        <dbReference type="PIRNR" id="PIRNR001892"/>
    </source>
</evidence>
<protein>
    <recommendedName>
        <fullName evidence="7">Protein CyaE</fullName>
    </recommendedName>
</protein>
<evidence type="ECO:0000313" key="9">
    <source>
        <dbReference type="EMBL" id="CDG40688.1"/>
    </source>
</evidence>
<accession>A0A060QJ55</accession>
<dbReference type="PANTHER" id="PTHR30026">
    <property type="entry name" value="OUTER MEMBRANE PROTEIN TOLC"/>
    <property type="match status" value="1"/>
</dbReference>
<dbReference type="PIRSF" id="PIRSF001892">
    <property type="entry name" value="CyaE"/>
    <property type="match status" value="1"/>
</dbReference>
<organism evidence="9 10">
    <name type="scientific">Asaia bogorensis</name>
    <dbReference type="NCBI Taxonomy" id="91915"/>
    <lineage>
        <taxon>Bacteria</taxon>
        <taxon>Pseudomonadati</taxon>
        <taxon>Pseudomonadota</taxon>
        <taxon>Alphaproteobacteria</taxon>
        <taxon>Acetobacterales</taxon>
        <taxon>Acetobacteraceae</taxon>
        <taxon>Asaia</taxon>
    </lineage>
</organism>
<sequence length="525" mass="55311">MTPNLVLHRTLLLRGIPLLILGAMLAGCNDTRDLAPQSADHAWHLHGATGLTLPPDIRNPSPDWPTGKGVGAASSGAGHAQHALPEGQDHVLSLPQLIDLAERNNPRTRIAWESARQAAIGVGMSRAAMLPQLTFSAMGGFQRMALPLPNYLSSRGYLTSNGAAAFPKLELDYLLLDFGRTRARINEAKFQTLAANFGFSAVHQQLILDVISAYHSQQAAQAIVAASHHAVDNMALLLRAAQSRHEHGEATIVDVATAQRNLAQARFDLDKAVDAEHGAHHALLEVTGLPATLPLEIEPMPVQALPQSSPGQIRQLVDQALASRPDLLADIARLRASDEAIAESKAALLPRVAFAGTMSGYLGALKTYGTGRSAPASAIAQPEAGAFLQVSWPIYQGGLRANAIHMAQSQHDAAEATLLKDRLSVERQVADSQDALETALAQVKSARVLNDAARTANEGASQAYAHGVGTMTDASTAAAALFEAQASLAVSVAQAFTKAAALAHATGQLDLANNMPDDMNTAAPR</sequence>
<dbReference type="GO" id="GO:0009279">
    <property type="term" value="C:cell outer membrane"/>
    <property type="evidence" value="ECO:0007669"/>
    <property type="project" value="UniProtKB-SubCell"/>
</dbReference>
<name>A0A060QJ55_9PROT</name>
<dbReference type="InterPro" id="IPR051906">
    <property type="entry name" value="TolC-like"/>
</dbReference>
<reference evidence="9 10" key="2">
    <citation type="journal article" date="2014" name="PLoS ONE">
        <title>Evolution of mitochondria reconstructed from the energy metabolism of living bacteria.</title>
        <authorList>
            <person name="Degli Esposti M."/>
            <person name="Chouaia B."/>
            <person name="Comandatore F."/>
            <person name="Crotti E."/>
            <person name="Sassera D."/>
            <person name="Lievens P.M."/>
            <person name="Daffonchio D."/>
            <person name="Bandi C."/>
        </authorList>
    </citation>
    <scope>NUCLEOTIDE SEQUENCE [LARGE SCALE GENOMIC DNA]</scope>
    <source>
        <strain evidence="9 10">SF2.1</strain>
    </source>
</reference>
<dbReference type="RefSeq" id="WP_023978284.1">
    <property type="nucleotide sequence ID" value="NZ_CBLX010000023.1"/>
</dbReference>
<feature type="compositionally biased region" description="Low complexity" evidence="8">
    <location>
        <begin position="71"/>
        <end position="82"/>
    </location>
</feature>
<comment type="caution">
    <text evidence="9">The sequence shown here is derived from an EMBL/GenBank/DDBJ whole genome shotgun (WGS) entry which is preliminary data.</text>
</comment>
<evidence type="ECO:0000256" key="8">
    <source>
        <dbReference type="SAM" id="MobiDB-lite"/>
    </source>
</evidence>
<evidence type="ECO:0000256" key="6">
    <source>
        <dbReference type="ARBA" id="ARBA00023237"/>
    </source>
</evidence>
<dbReference type="SUPFAM" id="SSF56954">
    <property type="entry name" value="Outer membrane efflux proteins (OEP)"/>
    <property type="match status" value="1"/>
</dbReference>